<accession>A0A937X1H6</accession>
<dbReference type="EMBL" id="VGJX01000148">
    <property type="protein sequence ID" value="MBM3274193.1"/>
    <property type="molecule type" value="Genomic_DNA"/>
</dbReference>
<gene>
    <name evidence="1" type="ORF">FJZ00_03505</name>
</gene>
<evidence type="ECO:0000313" key="2">
    <source>
        <dbReference type="Proteomes" id="UP000703893"/>
    </source>
</evidence>
<feature type="non-terminal residue" evidence="1">
    <location>
        <position position="1"/>
    </location>
</feature>
<protein>
    <submittedName>
        <fullName evidence="1">Uncharacterized protein</fullName>
    </submittedName>
</protein>
<name>A0A937X1H6_9BACT</name>
<comment type="caution">
    <text evidence="1">The sequence shown here is derived from an EMBL/GenBank/DDBJ whole genome shotgun (WGS) entry which is preliminary data.</text>
</comment>
<reference evidence="1 2" key="1">
    <citation type="submission" date="2019-03" db="EMBL/GenBank/DDBJ databases">
        <title>Lake Tanganyika Metagenome-Assembled Genomes (MAGs).</title>
        <authorList>
            <person name="Tran P."/>
        </authorList>
    </citation>
    <scope>NUCLEOTIDE SEQUENCE [LARGE SCALE GENOMIC DNA]</scope>
    <source>
        <strain evidence="1">K_DeepCast_65m_m2_236</strain>
    </source>
</reference>
<dbReference type="AlphaFoldDB" id="A0A937X1H6"/>
<dbReference type="Proteomes" id="UP000703893">
    <property type="component" value="Unassembled WGS sequence"/>
</dbReference>
<sequence>ETINELVHVWKYRIMQAGRGIAAQGFLQGVWLHGIPAYLQVAAAVIAARGDDSQIPEIMEAVLGHHMAGFVAAGFAKGGLRVDFGALEKARQIPQGAAARLEALYDSATKLADKWRPLIDRAAFHGHGLAPTEREEYRADADYLRLNIALLPDRVRSQLLNDDSQQFTDLGMPKWLAMGRAFYGHYGEISNGELLRAVYGKMVQPYLEENLARGSGDAFLAGTEPFARRLGMRLEADAMIFRPAGPGSEAFHELAHGVVHDPALAKAARRDLGKSVEKVSADAIVDWFIRQPVDIDALARLAGGRGHRST</sequence>
<evidence type="ECO:0000313" key="1">
    <source>
        <dbReference type="EMBL" id="MBM3274193.1"/>
    </source>
</evidence>
<proteinExistence type="predicted"/>
<organism evidence="1 2">
    <name type="scientific">Candidatus Tanganyikabacteria bacterium</name>
    <dbReference type="NCBI Taxonomy" id="2961651"/>
    <lineage>
        <taxon>Bacteria</taxon>
        <taxon>Bacillati</taxon>
        <taxon>Candidatus Sericytochromatia</taxon>
        <taxon>Candidatus Tanganyikabacteria</taxon>
    </lineage>
</organism>